<name>A0AAV3ZI58_9GAST</name>
<feature type="chain" id="PRO_5043887212" evidence="1">
    <location>
        <begin position="23"/>
        <end position="88"/>
    </location>
</feature>
<keyword evidence="2" id="KW-0695">RNA-directed DNA polymerase</keyword>
<dbReference type="EMBL" id="BLXT01002422">
    <property type="protein sequence ID" value="GFN94269.1"/>
    <property type="molecule type" value="Genomic_DNA"/>
</dbReference>
<gene>
    <name evidence="2" type="ORF">PoB_002077500</name>
</gene>
<evidence type="ECO:0000313" key="2">
    <source>
        <dbReference type="EMBL" id="GFN94269.1"/>
    </source>
</evidence>
<dbReference type="GO" id="GO:0003964">
    <property type="term" value="F:RNA-directed DNA polymerase activity"/>
    <property type="evidence" value="ECO:0007669"/>
    <property type="project" value="UniProtKB-KW"/>
</dbReference>
<evidence type="ECO:0000313" key="3">
    <source>
        <dbReference type="Proteomes" id="UP000735302"/>
    </source>
</evidence>
<feature type="signal peptide" evidence="1">
    <location>
        <begin position="1"/>
        <end position="22"/>
    </location>
</feature>
<sequence>MLIPKLLLPVLVYEISTSTVESIEGKISRFTRKWLGVPPGLTDVAMICRKAKLRLPLKSIVEDYKYGKATLMTMFEDSEDPAVRSIQP</sequence>
<keyword evidence="3" id="KW-1185">Reference proteome</keyword>
<dbReference type="AlphaFoldDB" id="A0AAV3ZI58"/>
<proteinExistence type="predicted"/>
<protein>
    <submittedName>
        <fullName evidence="2">Reverse transcriptase</fullName>
    </submittedName>
</protein>
<keyword evidence="2" id="KW-0808">Transferase</keyword>
<dbReference type="Proteomes" id="UP000735302">
    <property type="component" value="Unassembled WGS sequence"/>
</dbReference>
<evidence type="ECO:0000256" key="1">
    <source>
        <dbReference type="SAM" id="SignalP"/>
    </source>
</evidence>
<keyword evidence="1" id="KW-0732">Signal</keyword>
<accession>A0AAV3ZI58</accession>
<keyword evidence="2" id="KW-0548">Nucleotidyltransferase</keyword>
<organism evidence="2 3">
    <name type="scientific">Plakobranchus ocellatus</name>
    <dbReference type="NCBI Taxonomy" id="259542"/>
    <lineage>
        <taxon>Eukaryota</taxon>
        <taxon>Metazoa</taxon>
        <taxon>Spiralia</taxon>
        <taxon>Lophotrochozoa</taxon>
        <taxon>Mollusca</taxon>
        <taxon>Gastropoda</taxon>
        <taxon>Heterobranchia</taxon>
        <taxon>Euthyneura</taxon>
        <taxon>Panpulmonata</taxon>
        <taxon>Sacoglossa</taxon>
        <taxon>Placobranchoidea</taxon>
        <taxon>Plakobranchidae</taxon>
        <taxon>Plakobranchus</taxon>
    </lineage>
</organism>
<reference evidence="2 3" key="1">
    <citation type="journal article" date="2021" name="Elife">
        <title>Chloroplast acquisition without the gene transfer in kleptoplastic sea slugs, Plakobranchus ocellatus.</title>
        <authorList>
            <person name="Maeda T."/>
            <person name="Takahashi S."/>
            <person name="Yoshida T."/>
            <person name="Shimamura S."/>
            <person name="Takaki Y."/>
            <person name="Nagai Y."/>
            <person name="Toyoda A."/>
            <person name="Suzuki Y."/>
            <person name="Arimoto A."/>
            <person name="Ishii H."/>
            <person name="Satoh N."/>
            <person name="Nishiyama T."/>
            <person name="Hasebe M."/>
            <person name="Maruyama T."/>
            <person name="Minagawa J."/>
            <person name="Obokata J."/>
            <person name="Shigenobu S."/>
        </authorList>
    </citation>
    <scope>NUCLEOTIDE SEQUENCE [LARGE SCALE GENOMIC DNA]</scope>
</reference>
<comment type="caution">
    <text evidence="2">The sequence shown here is derived from an EMBL/GenBank/DDBJ whole genome shotgun (WGS) entry which is preliminary data.</text>
</comment>